<proteinExistence type="predicted"/>
<dbReference type="AlphaFoldDB" id="A0A4S2L4L0"/>
<feature type="signal peptide" evidence="1">
    <location>
        <begin position="1"/>
        <end position="23"/>
    </location>
</feature>
<feature type="chain" id="PRO_5020739237" evidence="1">
    <location>
        <begin position="24"/>
        <end position="136"/>
    </location>
</feature>
<keyword evidence="3" id="KW-1185">Reference proteome</keyword>
<keyword evidence="1" id="KW-0732">Signal</keyword>
<sequence>MEILITILRTFTVAAFGYWHTWCEQKDTPSVDLKCRSSILSVEVHCEECLFVYATHPTIASIKSSPTLMSDVPSSNSGMLVDMRKTQVHWFPSEQGPRTIIAQGQSDEYSLGKEVNPVYEKTLPYENPRNKFEDPR</sequence>
<protein>
    <submittedName>
        <fullName evidence="2">Uncharacterized protein</fullName>
    </submittedName>
</protein>
<dbReference type="Proteomes" id="UP000308267">
    <property type="component" value="Unassembled WGS sequence"/>
</dbReference>
<dbReference type="EMBL" id="SJOL01009422">
    <property type="protein sequence ID" value="TGZ57590.1"/>
    <property type="molecule type" value="Genomic_DNA"/>
</dbReference>
<organism evidence="2 3">
    <name type="scientific">Opisthorchis felineus</name>
    <dbReference type="NCBI Taxonomy" id="147828"/>
    <lineage>
        <taxon>Eukaryota</taxon>
        <taxon>Metazoa</taxon>
        <taxon>Spiralia</taxon>
        <taxon>Lophotrochozoa</taxon>
        <taxon>Platyhelminthes</taxon>
        <taxon>Trematoda</taxon>
        <taxon>Digenea</taxon>
        <taxon>Opisthorchiida</taxon>
        <taxon>Opisthorchiata</taxon>
        <taxon>Opisthorchiidae</taxon>
        <taxon>Opisthorchis</taxon>
    </lineage>
</organism>
<accession>A0A4S2L4L0</accession>
<name>A0A4S2L4L0_OPIFE</name>
<evidence type="ECO:0000313" key="2">
    <source>
        <dbReference type="EMBL" id="TGZ57590.1"/>
    </source>
</evidence>
<evidence type="ECO:0000313" key="3">
    <source>
        <dbReference type="Proteomes" id="UP000308267"/>
    </source>
</evidence>
<evidence type="ECO:0000256" key="1">
    <source>
        <dbReference type="SAM" id="SignalP"/>
    </source>
</evidence>
<comment type="caution">
    <text evidence="2">The sequence shown here is derived from an EMBL/GenBank/DDBJ whole genome shotgun (WGS) entry which is preliminary data.</text>
</comment>
<reference evidence="2 3" key="1">
    <citation type="journal article" date="2019" name="BMC Genomics">
        <title>New insights from Opisthorchis felineus genome: update on genomics of the epidemiologically important liver flukes.</title>
        <authorList>
            <person name="Ershov N.I."/>
            <person name="Mordvinov V.A."/>
            <person name="Prokhortchouk E.B."/>
            <person name="Pakharukova M.Y."/>
            <person name="Gunbin K.V."/>
            <person name="Ustyantsev K."/>
            <person name="Genaev M.A."/>
            <person name="Blinov A.G."/>
            <person name="Mazur A."/>
            <person name="Boulygina E."/>
            <person name="Tsygankova S."/>
            <person name="Khrameeva E."/>
            <person name="Chekanov N."/>
            <person name="Fan G."/>
            <person name="Xiao A."/>
            <person name="Zhang H."/>
            <person name="Xu X."/>
            <person name="Yang H."/>
            <person name="Solovyev V."/>
            <person name="Lee S.M."/>
            <person name="Liu X."/>
            <person name="Afonnikov D.A."/>
            <person name="Skryabin K.G."/>
        </authorList>
    </citation>
    <scope>NUCLEOTIDE SEQUENCE [LARGE SCALE GENOMIC DNA]</scope>
    <source>
        <strain evidence="2">AK-0245</strain>
        <tissue evidence="2">Whole organism</tissue>
    </source>
</reference>
<gene>
    <name evidence="2" type="ORF">CRM22_009910</name>
</gene>